<dbReference type="Proteomes" id="UP000319769">
    <property type="component" value="Unassembled WGS sequence"/>
</dbReference>
<accession>A0A5N0VJU8</accession>
<dbReference type="AlphaFoldDB" id="A0A5N0VJU8"/>
<name>A0A5N0VJU8_9PSEU</name>
<feature type="transmembrane region" description="Helical" evidence="1">
    <location>
        <begin position="54"/>
        <end position="80"/>
    </location>
</feature>
<gene>
    <name evidence="2" type="ORF">FPZ12_006105</name>
</gene>
<sequence>MLSQFERRELERIEAWFRQADPRFAKALAAGTPPPGGFRARAGRAAADGLTTTLLLLGLASANVFLVFAGMAGLAFAAWLHQR</sequence>
<protein>
    <submittedName>
        <fullName evidence="2">DUF3040 domain-containing protein</fullName>
    </submittedName>
</protein>
<dbReference type="InterPro" id="IPR021401">
    <property type="entry name" value="DUF3040"/>
</dbReference>
<dbReference type="EMBL" id="VMNW02000005">
    <property type="protein sequence ID" value="KAA9165634.1"/>
    <property type="molecule type" value="Genomic_DNA"/>
</dbReference>
<reference evidence="2" key="1">
    <citation type="submission" date="2019-09" db="EMBL/GenBank/DDBJ databases">
        <authorList>
            <person name="Teo W.F.A."/>
            <person name="Duangmal K."/>
        </authorList>
    </citation>
    <scope>NUCLEOTIDE SEQUENCE [LARGE SCALE GENOMIC DNA]</scope>
    <source>
        <strain evidence="2">K81G1</strain>
    </source>
</reference>
<dbReference type="Pfam" id="PF11239">
    <property type="entry name" value="DUF3040"/>
    <property type="match status" value="1"/>
</dbReference>
<evidence type="ECO:0000313" key="2">
    <source>
        <dbReference type="EMBL" id="KAA9165634.1"/>
    </source>
</evidence>
<keyword evidence="3" id="KW-1185">Reference proteome</keyword>
<evidence type="ECO:0000313" key="3">
    <source>
        <dbReference type="Proteomes" id="UP000319769"/>
    </source>
</evidence>
<keyword evidence="1" id="KW-1133">Transmembrane helix</keyword>
<proteinExistence type="predicted"/>
<keyword evidence="1" id="KW-0812">Transmembrane</keyword>
<evidence type="ECO:0000256" key="1">
    <source>
        <dbReference type="SAM" id="Phobius"/>
    </source>
</evidence>
<comment type="caution">
    <text evidence="2">The sequence shown here is derived from an EMBL/GenBank/DDBJ whole genome shotgun (WGS) entry which is preliminary data.</text>
</comment>
<dbReference type="RefSeq" id="WP_144757937.1">
    <property type="nucleotide sequence ID" value="NZ_VMNW02000005.1"/>
</dbReference>
<keyword evidence="1" id="KW-0472">Membrane</keyword>
<organism evidence="2 3">
    <name type="scientific">Amycolatopsis acidicola</name>
    <dbReference type="NCBI Taxonomy" id="2596893"/>
    <lineage>
        <taxon>Bacteria</taxon>
        <taxon>Bacillati</taxon>
        <taxon>Actinomycetota</taxon>
        <taxon>Actinomycetes</taxon>
        <taxon>Pseudonocardiales</taxon>
        <taxon>Pseudonocardiaceae</taxon>
        <taxon>Amycolatopsis</taxon>
    </lineage>
</organism>